<dbReference type="InterPro" id="IPR003347">
    <property type="entry name" value="JmjC_dom"/>
</dbReference>
<dbReference type="PANTHER" id="PTHR12461:SF105">
    <property type="entry name" value="HYPOXIA-INDUCIBLE FACTOR 1-ALPHA INHIBITOR"/>
    <property type="match status" value="1"/>
</dbReference>
<dbReference type="Pfam" id="PF13621">
    <property type="entry name" value="Cupin_8"/>
    <property type="match status" value="1"/>
</dbReference>
<evidence type="ECO:0000259" key="1">
    <source>
        <dbReference type="PROSITE" id="PS51184"/>
    </source>
</evidence>
<dbReference type="SUPFAM" id="SSF51197">
    <property type="entry name" value="Clavaminate synthase-like"/>
    <property type="match status" value="1"/>
</dbReference>
<evidence type="ECO:0000313" key="2">
    <source>
        <dbReference type="EMBL" id="HGT37756.1"/>
    </source>
</evidence>
<dbReference type="Gene3D" id="2.60.120.650">
    <property type="entry name" value="Cupin"/>
    <property type="match status" value="1"/>
</dbReference>
<dbReference type="EMBL" id="DSVQ01000001">
    <property type="protein sequence ID" value="HGT37756.1"/>
    <property type="molecule type" value="Genomic_DNA"/>
</dbReference>
<protein>
    <submittedName>
        <fullName evidence="2">Transcription factor</fullName>
    </submittedName>
</protein>
<reference evidence="2" key="1">
    <citation type="journal article" date="2020" name="mSystems">
        <title>Genome- and Community-Level Interaction Insights into Carbon Utilization and Element Cycling Functions of Hydrothermarchaeota in Hydrothermal Sediment.</title>
        <authorList>
            <person name="Zhou Z."/>
            <person name="Liu Y."/>
            <person name="Xu W."/>
            <person name="Pan J."/>
            <person name="Luo Z.H."/>
            <person name="Li M."/>
        </authorList>
    </citation>
    <scope>NUCLEOTIDE SEQUENCE [LARGE SCALE GENOMIC DNA]</scope>
    <source>
        <strain evidence="2">SpSt-508</strain>
    </source>
</reference>
<proteinExistence type="predicted"/>
<accession>A0A7C4LIX5</accession>
<organism evidence="2">
    <name type="scientific">Schlesneria paludicola</name>
    <dbReference type="NCBI Taxonomy" id="360056"/>
    <lineage>
        <taxon>Bacteria</taxon>
        <taxon>Pseudomonadati</taxon>
        <taxon>Planctomycetota</taxon>
        <taxon>Planctomycetia</taxon>
        <taxon>Planctomycetales</taxon>
        <taxon>Planctomycetaceae</taxon>
        <taxon>Schlesneria</taxon>
    </lineage>
</organism>
<dbReference type="AlphaFoldDB" id="A0A7C4LIX5"/>
<name>A0A7C4LIX5_9PLAN</name>
<dbReference type="InterPro" id="IPR041667">
    <property type="entry name" value="Cupin_8"/>
</dbReference>
<gene>
    <name evidence="2" type="ORF">ENS64_00580</name>
</gene>
<dbReference type="PROSITE" id="PS51184">
    <property type="entry name" value="JMJC"/>
    <property type="match status" value="1"/>
</dbReference>
<dbReference type="PANTHER" id="PTHR12461">
    <property type="entry name" value="HYPOXIA-INDUCIBLE FACTOR 1 ALPHA INHIBITOR-RELATED"/>
    <property type="match status" value="1"/>
</dbReference>
<feature type="domain" description="JmjC" evidence="1">
    <location>
        <begin position="115"/>
        <end position="277"/>
    </location>
</feature>
<comment type="caution">
    <text evidence="2">The sequence shown here is derived from an EMBL/GenBank/DDBJ whole genome shotgun (WGS) entry which is preliminary data.</text>
</comment>
<sequence>MSTTLLEPSTRSALSNAAEAHAAETTATEPGTAESLLNIDAGEFARHFNRRPFLIGHRLCAHPLFDLERLLKLCQTLPPEHIEYNAGDLPVNQEQALTPRNGLSPEETLRRIRDCRSWLVMKWVEFDADYRALLHHCLDEVRPHSEPIVPGMRSPQAFIFVTSPHSVTPYHIDPEHNFLLQVRGSKQVRLFDGRDPSILTAEELERFYALRVRNLVLREENRDRYWEYHLQPGQGLHFPVTYPHWVQNGPEVSVSFSITFRTPDLDQRRMVHQFNYGLRKWGLRPAPYGRHAVRDRAKYHCVRVWNRLKAICGAR</sequence>
<dbReference type="SMART" id="SM00558">
    <property type="entry name" value="JmjC"/>
    <property type="match status" value="1"/>
</dbReference>